<accession>A0A5C6BPN5</accession>
<evidence type="ECO:0000313" key="1">
    <source>
        <dbReference type="EMBL" id="TWU13995.1"/>
    </source>
</evidence>
<dbReference type="AlphaFoldDB" id="A0A5C6BPN5"/>
<comment type="caution">
    <text evidence="1">The sequence shown here is derived from an EMBL/GenBank/DDBJ whole genome shotgun (WGS) entry which is preliminary data.</text>
</comment>
<dbReference type="RefSeq" id="WP_146371246.1">
    <property type="nucleotide sequence ID" value="NZ_SJPP01000001.1"/>
</dbReference>
<name>A0A5C6BPN5_9PLAN</name>
<dbReference type="Proteomes" id="UP000320735">
    <property type="component" value="Unassembled WGS sequence"/>
</dbReference>
<reference evidence="1 2" key="1">
    <citation type="submission" date="2019-02" db="EMBL/GenBank/DDBJ databases">
        <title>Deep-cultivation of Planctomycetes and their phenomic and genomic characterization uncovers novel biology.</title>
        <authorList>
            <person name="Wiegand S."/>
            <person name="Jogler M."/>
            <person name="Boedeker C."/>
            <person name="Pinto D."/>
            <person name="Vollmers J."/>
            <person name="Rivas-Marin E."/>
            <person name="Kohn T."/>
            <person name="Peeters S.H."/>
            <person name="Heuer A."/>
            <person name="Rast P."/>
            <person name="Oberbeckmann S."/>
            <person name="Bunk B."/>
            <person name="Jeske O."/>
            <person name="Meyerdierks A."/>
            <person name="Storesund J.E."/>
            <person name="Kallscheuer N."/>
            <person name="Luecker S."/>
            <person name="Lage O.M."/>
            <person name="Pohl T."/>
            <person name="Merkel B.J."/>
            <person name="Hornburger P."/>
            <person name="Mueller R.-W."/>
            <person name="Bruemmer F."/>
            <person name="Labrenz M."/>
            <person name="Spormann A.M."/>
            <person name="Op Den Camp H."/>
            <person name="Overmann J."/>
            <person name="Amann R."/>
            <person name="Jetten M.S.M."/>
            <person name="Mascher T."/>
            <person name="Medema M.H."/>
            <person name="Devos D.P."/>
            <person name="Kaster A.-K."/>
            <person name="Ovreas L."/>
            <person name="Rohde M."/>
            <person name="Galperin M.Y."/>
            <person name="Jogler C."/>
        </authorList>
    </citation>
    <scope>NUCLEOTIDE SEQUENCE [LARGE SCALE GENOMIC DNA]</scope>
    <source>
        <strain evidence="1 2">CA54</strain>
    </source>
</reference>
<keyword evidence="2" id="KW-1185">Reference proteome</keyword>
<dbReference type="OrthoDB" id="213364at2"/>
<dbReference type="EMBL" id="SJPP01000001">
    <property type="protein sequence ID" value="TWU13995.1"/>
    <property type="molecule type" value="Genomic_DNA"/>
</dbReference>
<evidence type="ECO:0000313" key="2">
    <source>
        <dbReference type="Proteomes" id="UP000320735"/>
    </source>
</evidence>
<gene>
    <name evidence="1" type="ORF">CA54_28370</name>
</gene>
<protein>
    <submittedName>
        <fullName evidence="1">Uncharacterized protein</fullName>
    </submittedName>
</protein>
<organism evidence="1 2">
    <name type="scientific">Symmachiella macrocystis</name>
    <dbReference type="NCBI Taxonomy" id="2527985"/>
    <lineage>
        <taxon>Bacteria</taxon>
        <taxon>Pseudomonadati</taxon>
        <taxon>Planctomycetota</taxon>
        <taxon>Planctomycetia</taxon>
        <taxon>Planctomycetales</taxon>
        <taxon>Planctomycetaceae</taxon>
        <taxon>Symmachiella</taxon>
    </lineage>
</organism>
<sequence>MSQIDIEGSARLSAVIANFKTRPASQSWERVPCGDSSQQILWAWYKPSHLPFGVVVNIPDETFRSYPQRQQLTLRTVLSWLGLEPGCVWQWTQYGVTYDAQQGASAYFDQPLTDPVPGVDSGIAISLLAPTMPVAPPAASTSAPPFAPMPSGTVPSDIGDLFENIDTDWKAIVKAERDLALCRKKLVDTLSRLGSLNRDLNHEEQLFADTADKAAWMDARRWLRETASRVSRYLKDCDVGDTTSAPKRDWMKQTYEQYIVPKQVFDGIQHAQREFEGYRKMVQTLFVNMNGAHASAVSDGERRAHQVLARIAAKVRKTKN</sequence>
<proteinExistence type="predicted"/>